<evidence type="ECO:0000259" key="3">
    <source>
        <dbReference type="Pfam" id="PF00884"/>
    </source>
</evidence>
<keyword evidence="6" id="KW-1185">Reference proteome</keyword>
<dbReference type="InterPro" id="IPR017850">
    <property type="entry name" value="Alkaline_phosphatase_core_sf"/>
</dbReference>
<feature type="domain" description="Sulfatase N-terminal" evidence="3">
    <location>
        <begin position="24"/>
        <end position="316"/>
    </location>
</feature>
<dbReference type="InterPro" id="IPR050738">
    <property type="entry name" value="Sulfatase"/>
</dbReference>
<proteinExistence type="inferred from homology"/>
<gene>
    <name evidence="5" type="ORF">KEM09_02695</name>
</gene>
<dbReference type="Proteomes" id="UP000721861">
    <property type="component" value="Unassembled WGS sequence"/>
</dbReference>
<evidence type="ECO:0000313" key="5">
    <source>
        <dbReference type="EMBL" id="MBS2210288.1"/>
    </source>
</evidence>
<dbReference type="PANTHER" id="PTHR42693">
    <property type="entry name" value="ARYLSULFATASE FAMILY MEMBER"/>
    <property type="match status" value="1"/>
</dbReference>
<dbReference type="NCBIfam" id="TIGR04183">
    <property type="entry name" value="Por_Secre_tail"/>
    <property type="match status" value="1"/>
</dbReference>
<dbReference type="PANTHER" id="PTHR42693:SF53">
    <property type="entry name" value="ENDO-4-O-SULFATASE"/>
    <property type="match status" value="1"/>
</dbReference>
<reference evidence="5 6" key="1">
    <citation type="journal article" date="2014" name="Int. J. Syst. Evol. Microbiol.">
        <title>Carboxylicivirga gen. nov. in the family Marinilabiliaceae with two novel species, Carboxylicivirga mesophila sp. nov. and Carboxylicivirga taeanensis sp. nov., and reclassification of Cytophaga fermentans as Saccharicrinis fermentans gen. nov., comb. nov.</title>
        <authorList>
            <person name="Yang S.H."/>
            <person name="Seo H.S."/>
            <person name="Woo J.H."/>
            <person name="Oh H.M."/>
            <person name="Jang H."/>
            <person name="Lee J.H."/>
            <person name="Kim S.J."/>
            <person name="Kwon K.K."/>
        </authorList>
    </citation>
    <scope>NUCLEOTIDE SEQUENCE [LARGE SCALE GENOMIC DNA]</scope>
    <source>
        <strain evidence="5 6">JCM 18290</strain>
    </source>
</reference>
<protein>
    <submittedName>
        <fullName evidence="5">Sulfatase-like hydrolase/transferase</fullName>
    </submittedName>
</protein>
<dbReference type="SUPFAM" id="SSF53649">
    <property type="entry name" value="Alkaline phosphatase-like"/>
    <property type="match status" value="1"/>
</dbReference>
<feature type="domain" description="Secretion system C-terminal sorting" evidence="4">
    <location>
        <begin position="680"/>
        <end position="746"/>
    </location>
</feature>
<dbReference type="InterPro" id="IPR000917">
    <property type="entry name" value="Sulfatase_N"/>
</dbReference>
<comment type="caution">
    <text evidence="5">The sequence shown here is derived from an EMBL/GenBank/DDBJ whole genome shotgun (WGS) entry which is preliminary data.</text>
</comment>
<evidence type="ECO:0000256" key="1">
    <source>
        <dbReference type="ARBA" id="ARBA00008779"/>
    </source>
</evidence>
<dbReference type="InterPro" id="IPR026444">
    <property type="entry name" value="Secre_tail"/>
</dbReference>
<organism evidence="5 6">
    <name type="scientific">Carboxylicivirga mesophila</name>
    <dbReference type="NCBI Taxonomy" id="1166478"/>
    <lineage>
        <taxon>Bacteria</taxon>
        <taxon>Pseudomonadati</taxon>
        <taxon>Bacteroidota</taxon>
        <taxon>Bacteroidia</taxon>
        <taxon>Marinilabiliales</taxon>
        <taxon>Marinilabiliaceae</taxon>
        <taxon>Carboxylicivirga</taxon>
    </lineage>
</organism>
<evidence type="ECO:0000256" key="2">
    <source>
        <dbReference type="ARBA" id="ARBA00022801"/>
    </source>
</evidence>
<dbReference type="Pfam" id="PF18962">
    <property type="entry name" value="Por_Secre_tail"/>
    <property type="match status" value="1"/>
</dbReference>
<dbReference type="EMBL" id="JAGUCN010000002">
    <property type="protein sequence ID" value="MBS2210288.1"/>
    <property type="molecule type" value="Genomic_DNA"/>
</dbReference>
<name>A0ABS5K7E9_9BACT</name>
<dbReference type="Pfam" id="PF00884">
    <property type="entry name" value="Sulfatase"/>
    <property type="match status" value="1"/>
</dbReference>
<evidence type="ECO:0000313" key="6">
    <source>
        <dbReference type="Proteomes" id="UP000721861"/>
    </source>
</evidence>
<keyword evidence="2" id="KW-0378">Hydrolase</keyword>
<dbReference type="RefSeq" id="WP_212225136.1">
    <property type="nucleotide sequence ID" value="NZ_JAGUCN010000002.1"/>
</dbReference>
<dbReference type="CDD" id="cd16027">
    <property type="entry name" value="SGSH"/>
    <property type="match status" value="1"/>
</dbReference>
<evidence type="ECO:0000259" key="4">
    <source>
        <dbReference type="Pfam" id="PF18962"/>
    </source>
</evidence>
<sequence>MKQIKYAIVVLLLSYFAGLKAQRPNILIITADDMNWNTVGCFNGEQQAVGVTPNIDQLAADGITFSNAHVASTACMPSRNAINTGRLPHRSGGEGFHDLRIKNIPTIPNVFNANGYFVGILGKVAHSTPYEDVTPWAIDEEMERNTDVFYDRVSTVIDSALNDVGKPFYLIVNSHDPHRPYYKLSSVGSTLSEKLSHPSKIYYPEDITMPAWLPEDETVRTEMAEYLCSSRRCDDVVGKVLQVIDEQNIADNTLVFFLSDHGMAAPSIKSNIYYHSTKTPLIMRWTGSEMLTPGTDINELVSALDIFPTICEATGISTPEGLDGQSLLPLVRGQQQNGRERLFTTYNTTIGKNIYAFRKVHTTQYAYIFNPWHDGRTTYNSSSLGASFFETMLNLGQTDSYWQERCDFILTRIPEEFYDVANDPDCLNNLIDEPAYADEIETYRQYLLEEMQQSSDPILSVFNTYQSTGDVAQSYAEFVKVIADANWVGHAPNLVVVEDKWTIYPPDGTIYSEDFENTSYKYGVLGAVQVDIVANPLKAGINTSNTVLKVTRGPDNTRNYIGTSAVVKEFDAPRYVHMKVLKSRASATRFQISKSDNSDKVITESMQAYDAAQLNTWQDLVFDMGAEYSACGKVWMQVDYTNEVGPVDIYVDDILFNNDPNSREPVSTAITERMAQSVSLYPNPAREKLYIEGYDGSCAEVMDVNGRVCCSASGQAIAKGIDVAMLPKGMYMLRLKMEEGYLVRKFLKR</sequence>
<dbReference type="Gene3D" id="3.40.720.10">
    <property type="entry name" value="Alkaline Phosphatase, subunit A"/>
    <property type="match status" value="1"/>
</dbReference>
<comment type="similarity">
    <text evidence="1">Belongs to the sulfatase family.</text>
</comment>
<accession>A0ABS5K7E9</accession>